<accession>A8RI95</accession>
<name>A8RI95_ENTBW</name>
<reference evidence="1 2" key="1">
    <citation type="submission" date="2007-08" db="EMBL/GenBank/DDBJ databases">
        <authorList>
            <person name="Fulton L."/>
            <person name="Clifton S."/>
            <person name="Fulton B."/>
            <person name="Xu J."/>
            <person name="Minx P."/>
            <person name="Pepin K.H."/>
            <person name="Johnson M."/>
            <person name="Thiruvilangam P."/>
            <person name="Bhonagiri V."/>
            <person name="Nash W.E."/>
            <person name="Mardis E.R."/>
            <person name="Wilson R.K."/>
        </authorList>
    </citation>
    <scope>NUCLEOTIDE SEQUENCE [LARGE SCALE GENOMIC DNA]</scope>
    <source>
        <strain evidence="2">ATCC BAA-613 / DSM 15670 / CCUG 46953 / JCM 12243 / WAL 16351</strain>
    </source>
</reference>
<dbReference type="Proteomes" id="UP000005396">
    <property type="component" value="Unassembled WGS sequence"/>
</dbReference>
<comment type="caution">
    <text evidence="1">The sequence shown here is derived from an EMBL/GenBank/DDBJ whole genome shotgun (WGS) entry which is preliminary data.</text>
</comment>
<reference evidence="1 2" key="2">
    <citation type="submission" date="2007-09" db="EMBL/GenBank/DDBJ databases">
        <title>Draft genome sequence of Clostridium bolteae (ATCC BAA-613).</title>
        <authorList>
            <person name="Sudarsanam P."/>
            <person name="Ley R."/>
            <person name="Guruge J."/>
            <person name="Turnbaugh P.J."/>
            <person name="Mahowald M."/>
            <person name="Liep D."/>
            <person name="Gordon J."/>
        </authorList>
    </citation>
    <scope>NUCLEOTIDE SEQUENCE [LARGE SCALE GENOMIC DNA]</scope>
    <source>
        <strain evidence="2">ATCC BAA-613 / DSM 15670 / CCUG 46953 / JCM 12243 / WAL 16351</strain>
    </source>
</reference>
<evidence type="ECO:0000313" key="1">
    <source>
        <dbReference type="EMBL" id="EDP19197.1"/>
    </source>
</evidence>
<protein>
    <submittedName>
        <fullName evidence="1">Uncharacterized protein</fullName>
    </submittedName>
</protein>
<dbReference type="EMBL" id="ABCC02000009">
    <property type="protein sequence ID" value="EDP19197.1"/>
    <property type="molecule type" value="Genomic_DNA"/>
</dbReference>
<proteinExistence type="predicted"/>
<dbReference type="PaxDb" id="411902-CLOBOL_00633"/>
<sequence length="44" mass="5177">MHFPPYPVVSSPFWDVLTFYAIHYIAGGRLLQDIRNQRNGQNQE</sequence>
<dbReference type="HOGENOM" id="CLU_3214371_0_0_9"/>
<dbReference type="AlphaFoldDB" id="A8RI95"/>
<evidence type="ECO:0000313" key="2">
    <source>
        <dbReference type="Proteomes" id="UP000005396"/>
    </source>
</evidence>
<gene>
    <name evidence="1" type="ORF">CLOBOL_00633</name>
</gene>
<organism evidence="1 2">
    <name type="scientific">Enterocloster bolteae (strain ATCC BAA-613 / DSM 15670 / CCUG 46953 / JCM 12243 / WAL 16351)</name>
    <name type="common">Clostridium bolteae</name>
    <dbReference type="NCBI Taxonomy" id="411902"/>
    <lineage>
        <taxon>Bacteria</taxon>
        <taxon>Bacillati</taxon>
        <taxon>Bacillota</taxon>
        <taxon>Clostridia</taxon>
        <taxon>Lachnospirales</taxon>
        <taxon>Lachnospiraceae</taxon>
        <taxon>Enterocloster</taxon>
    </lineage>
</organism>